<feature type="region of interest" description="Disordered" evidence="1">
    <location>
        <begin position="28"/>
        <end position="65"/>
    </location>
</feature>
<name>A0A2K1K3W1_PHYPA</name>
<feature type="compositionally biased region" description="Low complexity" evidence="1">
    <location>
        <begin position="38"/>
        <end position="50"/>
    </location>
</feature>
<dbReference type="Proteomes" id="UP000006727">
    <property type="component" value="Chromosome 9"/>
</dbReference>
<evidence type="ECO:0000256" key="1">
    <source>
        <dbReference type="SAM" id="MobiDB-lite"/>
    </source>
</evidence>
<proteinExistence type="predicted"/>
<dbReference type="Gramene" id="Pp3c9_19700V3.1">
    <property type="protein sequence ID" value="PAC:32912776.CDS.1"/>
    <property type="gene ID" value="Pp3c9_19700"/>
</dbReference>
<dbReference type="Gramene" id="Pp3c9_19700V3.5">
    <property type="protein sequence ID" value="PAC:32912780.CDS.1"/>
    <property type="gene ID" value="Pp3c9_19700"/>
</dbReference>
<dbReference type="EnsemblPlants" id="Pp3c9_19700V3.1">
    <property type="protein sequence ID" value="PAC:32912776.CDS.1"/>
    <property type="gene ID" value="Pp3c9_19700"/>
</dbReference>
<dbReference type="PaxDb" id="3218-PP1S89_32V6.1"/>
<dbReference type="PANTHER" id="PTHR35286:SF1">
    <property type="entry name" value="EXPRESSED PROTEIN"/>
    <property type="match status" value="1"/>
</dbReference>
<feature type="compositionally biased region" description="Polar residues" evidence="1">
    <location>
        <begin position="51"/>
        <end position="65"/>
    </location>
</feature>
<keyword evidence="4" id="KW-1185">Reference proteome</keyword>
<dbReference type="EnsemblPlants" id="Pp3c9_19700V3.2">
    <property type="protein sequence ID" value="PAC:32912777.CDS.1"/>
    <property type="gene ID" value="Pp3c9_19700"/>
</dbReference>
<evidence type="ECO:0000313" key="3">
    <source>
        <dbReference type="EnsemblPlants" id="PAC:32912776.CDS.1"/>
    </source>
</evidence>
<dbReference type="EnsemblPlants" id="Pp3c9_19700V3.4">
    <property type="protein sequence ID" value="PAC:32912779.CDS.1"/>
    <property type="gene ID" value="Pp3c9_19700"/>
</dbReference>
<dbReference type="Gramene" id="Pp3c9_19700V3.4">
    <property type="protein sequence ID" value="PAC:32912779.CDS.1"/>
    <property type="gene ID" value="Pp3c9_19700"/>
</dbReference>
<reference evidence="2 4" key="1">
    <citation type="journal article" date="2008" name="Science">
        <title>The Physcomitrella genome reveals evolutionary insights into the conquest of land by plants.</title>
        <authorList>
            <person name="Rensing S."/>
            <person name="Lang D."/>
            <person name="Zimmer A."/>
            <person name="Terry A."/>
            <person name="Salamov A."/>
            <person name="Shapiro H."/>
            <person name="Nishiyama T."/>
            <person name="Perroud P.-F."/>
            <person name="Lindquist E."/>
            <person name="Kamisugi Y."/>
            <person name="Tanahashi T."/>
            <person name="Sakakibara K."/>
            <person name="Fujita T."/>
            <person name="Oishi K."/>
            <person name="Shin-I T."/>
            <person name="Kuroki Y."/>
            <person name="Toyoda A."/>
            <person name="Suzuki Y."/>
            <person name="Hashimoto A."/>
            <person name="Yamaguchi K."/>
            <person name="Sugano A."/>
            <person name="Kohara Y."/>
            <person name="Fujiyama A."/>
            <person name="Anterola A."/>
            <person name="Aoki S."/>
            <person name="Ashton N."/>
            <person name="Barbazuk W.B."/>
            <person name="Barker E."/>
            <person name="Bennetzen J."/>
            <person name="Bezanilla M."/>
            <person name="Blankenship R."/>
            <person name="Cho S.H."/>
            <person name="Dutcher S."/>
            <person name="Estelle M."/>
            <person name="Fawcett J.A."/>
            <person name="Gundlach H."/>
            <person name="Hanada K."/>
            <person name="Heyl A."/>
            <person name="Hicks K.A."/>
            <person name="Hugh J."/>
            <person name="Lohr M."/>
            <person name="Mayer K."/>
            <person name="Melkozernov A."/>
            <person name="Murata T."/>
            <person name="Nelson D."/>
            <person name="Pils B."/>
            <person name="Prigge M."/>
            <person name="Reiss B."/>
            <person name="Renner T."/>
            <person name="Rombauts S."/>
            <person name="Rushton P."/>
            <person name="Sanderfoot A."/>
            <person name="Schween G."/>
            <person name="Shiu S.-H."/>
            <person name="Stueber K."/>
            <person name="Theodoulou F.L."/>
            <person name="Tu H."/>
            <person name="Van de Peer Y."/>
            <person name="Verrier P.J."/>
            <person name="Waters E."/>
            <person name="Wood A."/>
            <person name="Yang L."/>
            <person name="Cove D."/>
            <person name="Cuming A."/>
            <person name="Hasebe M."/>
            <person name="Lucas S."/>
            <person name="Mishler D.B."/>
            <person name="Reski R."/>
            <person name="Grigoriev I."/>
            <person name="Quatrano R.S."/>
            <person name="Boore J.L."/>
        </authorList>
    </citation>
    <scope>NUCLEOTIDE SEQUENCE [LARGE SCALE GENOMIC DNA]</scope>
    <source>
        <strain evidence="3 4">cv. Gransden 2004</strain>
    </source>
</reference>
<gene>
    <name evidence="3" type="primary">LOC112286825</name>
    <name evidence="2" type="ORF">PHYPA_012936</name>
</gene>
<organism evidence="2">
    <name type="scientific">Physcomitrium patens</name>
    <name type="common">Spreading-leaved earth moss</name>
    <name type="synonym">Physcomitrella patens</name>
    <dbReference type="NCBI Taxonomy" id="3218"/>
    <lineage>
        <taxon>Eukaryota</taxon>
        <taxon>Viridiplantae</taxon>
        <taxon>Streptophyta</taxon>
        <taxon>Embryophyta</taxon>
        <taxon>Bryophyta</taxon>
        <taxon>Bryophytina</taxon>
        <taxon>Bryopsida</taxon>
        <taxon>Funariidae</taxon>
        <taxon>Funariales</taxon>
        <taxon>Funariaceae</taxon>
        <taxon>Physcomitrium</taxon>
    </lineage>
</organism>
<dbReference type="EnsemblPlants" id="Pp3c9_19700V3.5">
    <property type="protein sequence ID" value="PAC:32912780.CDS.1"/>
    <property type="gene ID" value="Pp3c9_19700"/>
</dbReference>
<dbReference type="GeneID" id="112286825"/>
<dbReference type="KEGG" id="ppp:112286825"/>
<dbReference type="FunCoup" id="A0A2K1K3W1">
    <property type="interactions" value="1071"/>
</dbReference>
<evidence type="ECO:0000313" key="4">
    <source>
        <dbReference type="Proteomes" id="UP000006727"/>
    </source>
</evidence>
<dbReference type="Gramene" id="Pp3c9_19700V3.3">
    <property type="protein sequence ID" value="PAC:32912778.CDS.1"/>
    <property type="gene ID" value="Pp3c9_19700"/>
</dbReference>
<dbReference type="STRING" id="3218.A0A2K1K3W1"/>
<reference evidence="3" key="3">
    <citation type="submission" date="2020-12" db="UniProtKB">
        <authorList>
            <consortium name="EnsemblPlants"/>
        </authorList>
    </citation>
    <scope>IDENTIFICATION</scope>
</reference>
<dbReference type="Gramene" id="Pp3c9_19700V3.2">
    <property type="protein sequence ID" value="PAC:32912777.CDS.1"/>
    <property type="gene ID" value="Pp3c9_19700"/>
</dbReference>
<accession>A0A2K1K3W1</accession>
<dbReference type="OrthoDB" id="1904011at2759"/>
<reference evidence="2 4" key="2">
    <citation type="journal article" date="2018" name="Plant J.">
        <title>The Physcomitrella patens chromosome-scale assembly reveals moss genome structure and evolution.</title>
        <authorList>
            <person name="Lang D."/>
            <person name="Ullrich K.K."/>
            <person name="Murat F."/>
            <person name="Fuchs J."/>
            <person name="Jenkins J."/>
            <person name="Haas F.B."/>
            <person name="Piednoel M."/>
            <person name="Gundlach H."/>
            <person name="Van Bel M."/>
            <person name="Meyberg R."/>
            <person name="Vives C."/>
            <person name="Morata J."/>
            <person name="Symeonidi A."/>
            <person name="Hiss M."/>
            <person name="Muchero W."/>
            <person name="Kamisugi Y."/>
            <person name="Saleh O."/>
            <person name="Blanc G."/>
            <person name="Decker E.L."/>
            <person name="van Gessel N."/>
            <person name="Grimwood J."/>
            <person name="Hayes R.D."/>
            <person name="Graham S.W."/>
            <person name="Gunter L.E."/>
            <person name="McDaniel S.F."/>
            <person name="Hoernstein S.N.W."/>
            <person name="Larsson A."/>
            <person name="Li F.W."/>
            <person name="Perroud P.F."/>
            <person name="Phillips J."/>
            <person name="Ranjan P."/>
            <person name="Rokshar D.S."/>
            <person name="Rothfels C.J."/>
            <person name="Schneider L."/>
            <person name="Shu S."/>
            <person name="Stevenson D.W."/>
            <person name="Thummler F."/>
            <person name="Tillich M."/>
            <person name="Villarreal Aguilar J.C."/>
            <person name="Widiez T."/>
            <person name="Wong G.K."/>
            <person name="Wymore A."/>
            <person name="Zhang Y."/>
            <person name="Zimmer A.D."/>
            <person name="Quatrano R.S."/>
            <person name="Mayer K.F.X."/>
            <person name="Goodstein D."/>
            <person name="Casacuberta J.M."/>
            <person name="Vandepoele K."/>
            <person name="Reski R."/>
            <person name="Cuming A.C."/>
            <person name="Tuskan G.A."/>
            <person name="Maumus F."/>
            <person name="Salse J."/>
            <person name="Schmutz J."/>
            <person name="Rensing S.A."/>
        </authorList>
    </citation>
    <scope>NUCLEOTIDE SEQUENCE [LARGE SCALE GENOMIC DNA]</scope>
    <source>
        <strain evidence="3 4">cv. Gransden 2004</strain>
    </source>
</reference>
<sequence length="222" mass="24232">MKVSKRRGIYICVVSLFTGFLTMARSKPVSAVSEPAPTSTTTTTTTTSSSKQDGSVTPPNCNSRSEISPLSKAMEALDIRPFSLGNNAINLDMSDSRCGSNIRSKVVEEETTLEDMIVGLILNGQWEVLEPNSGKSIVLGNGKSVSVSYQEEQGSGYRTWEWHGHVMVYEDGEGYVPEYVYGNYFEPLEDQFEPDFSGINSISSADPRLGLGRYISGLGFVL</sequence>
<dbReference type="AlphaFoldDB" id="A0A2K1K3W1"/>
<dbReference type="RefSeq" id="XP_024384901.1">
    <property type="nucleotide sequence ID" value="XM_024529133.2"/>
</dbReference>
<evidence type="ECO:0000313" key="2">
    <source>
        <dbReference type="EMBL" id="PNR48460.1"/>
    </source>
</evidence>
<dbReference type="EnsemblPlants" id="Pp3c9_19700V3.3">
    <property type="protein sequence ID" value="PAC:32912778.CDS.1"/>
    <property type="gene ID" value="Pp3c9_19700"/>
</dbReference>
<protein>
    <submittedName>
        <fullName evidence="2 3">Uncharacterized protein</fullName>
    </submittedName>
</protein>
<dbReference type="PANTHER" id="PTHR35286">
    <property type="entry name" value="EXPRESSED PROTEIN"/>
    <property type="match status" value="1"/>
</dbReference>
<dbReference type="EMBL" id="ABEU02000009">
    <property type="protein sequence ID" value="PNR48460.1"/>
    <property type="molecule type" value="Genomic_DNA"/>
</dbReference>